<gene>
    <name evidence="2" type="ORF">FC86_GL000010</name>
</gene>
<reference evidence="2 3" key="1">
    <citation type="journal article" date="2015" name="Genome Announc.">
        <title>Expanding the biotechnology potential of lactobacilli through comparative genomics of 213 strains and associated genera.</title>
        <authorList>
            <person name="Sun Z."/>
            <person name="Harris H.M."/>
            <person name="McCann A."/>
            <person name="Guo C."/>
            <person name="Argimon S."/>
            <person name="Zhang W."/>
            <person name="Yang X."/>
            <person name="Jeffery I.B."/>
            <person name="Cooney J.C."/>
            <person name="Kagawa T.F."/>
            <person name="Liu W."/>
            <person name="Song Y."/>
            <person name="Salvetti E."/>
            <person name="Wrobel A."/>
            <person name="Rasinkangas P."/>
            <person name="Parkhill J."/>
            <person name="Rea M.C."/>
            <person name="O'Sullivan O."/>
            <person name="Ritari J."/>
            <person name="Douillard F.P."/>
            <person name="Paul Ross R."/>
            <person name="Yang R."/>
            <person name="Briner A.E."/>
            <person name="Felis G.E."/>
            <person name="de Vos W.M."/>
            <person name="Barrangou R."/>
            <person name="Klaenhammer T.R."/>
            <person name="Caufield P.W."/>
            <person name="Cui Y."/>
            <person name="Zhang H."/>
            <person name="O'Toole P.W."/>
        </authorList>
    </citation>
    <scope>NUCLEOTIDE SEQUENCE [LARGE SCALE GENOMIC DNA]</scope>
    <source>
        <strain evidence="2 3">DSM 23037</strain>
    </source>
</reference>
<sequence>MYDFFRGETIPDKTYNIDDFEIPTSMVMHKKNNEYLLDYQGKTIQILMTKSDDDRRVDNIRLLSKDGKLVKTSWYDTRGFIGVEEYFDKNNELSVKEVLAPSGKVTCQIFYMSDKQGKVKPSFYQLPNYQGHDLQFNSEEDLMTFFLDELAKKDKNVVYIGDRATEYAYSLFSMHERAFKILVLHSSHVADNDNPLKSELNNNFYYSLNHLNCWQTILTSTKQQLIDFNNRYHLESKTHTIPVGNIEQTEKVLFENRRPYSIGLIARLAPEKQQLQAVKAIEKVKSVIPQVKLHFYGYSNGDYGQKVKKVVNEKHLDKTIIFENYTDSINDVYKTIQLQLLTSSVEGFAMSVLEGLSNGVPQISYDIKYGPKDIITDGEDGYLVKPDDIDELAEKIINYFNDLNQAKKMSENAYQNSRRYSKNSVYNDWKPLFNQVEKFYKISSQEVLQ</sequence>
<dbReference type="Proteomes" id="UP000051378">
    <property type="component" value="Unassembled WGS sequence"/>
</dbReference>
<keyword evidence="2" id="KW-0808">Transferase</keyword>
<dbReference type="GO" id="GO:0016757">
    <property type="term" value="F:glycosyltransferase activity"/>
    <property type="evidence" value="ECO:0007669"/>
    <property type="project" value="InterPro"/>
</dbReference>
<evidence type="ECO:0000313" key="3">
    <source>
        <dbReference type="Proteomes" id="UP000051378"/>
    </source>
</evidence>
<name>A0A0R2DLK5_9LACO</name>
<dbReference type="PATRIC" id="fig|1423744.4.peg.11"/>
<dbReference type="AlphaFoldDB" id="A0A0R2DLK5"/>
<dbReference type="InterPro" id="IPR001296">
    <property type="entry name" value="Glyco_trans_1"/>
</dbReference>
<comment type="caution">
    <text evidence="2">The sequence shown here is derived from an EMBL/GenBank/DDBJ whole genome shotgun (WGS) entry which is preliminary data.</text>
</comment>
<evidence type="ECO:0000259" key="1">
    <source>
        <dbReference type="Pfam" id="PF00534"/>
    </source>
</evidence>
<dbReference type="Gene3D" id="3.40.50.2000">
    <property type="entry name" value="Glycogen Phosphorylase B"/>
    <property type="match status" value="2"/>
</dbReference>
<dbReference type="PANTHER" id="PTHR12526:SF630">
    <property type="entry name" value="GLYCOSYLTRANSFERASE"/>
    <property type="match status" value="1"/>
</dbReference>
<accession>A0A0R2DLK5</accession>
<keyword evidence="3" id="KW-1185">Reference proteome</keyword>
<proteinExistence type="predicted"/>
<dbReference type="STRING" id="1423744.FC86_GL000010"/>
<protein>
    <submittedName>
        <fullName evidence="2">Poly(Glycerol-phosphate) alpha-glucosyltransferase</fullName>
    </submittedName>
</protein>
<organism evidence="2 3">
    <name type="scientific">Holzapfeliella floricola DSM 23037 = JCM 16512</name>
    <dbReference type="NCBI Taxonomy" id="1423744"/>
    <lineage>
        <taxon>Bacteria</taxon>
        <taxon>Bacillati</taxon>
        <taxon>Bacillota</taxon>
        <taxon>Bacilli</taxon>
        <taxon>Lactobacillales</taxon>
        <taxon>Lactobacillaceae</taxon>
        <taxon>Holzapfeliella</taxon>
    </lineage>
</organism>
<dbReference type="SUPFAM" id="SSF53756">
    <property type="entry name" value="UDP-Glycosyltransferase/glycogen phosphorylase"/>
    <property type="match status" value="1"/>
</dbReference>
<dbReference type="Pfam" id="PF00534">
    <property type="entry name" value="Glycos_transf_1"/>
    <property type="match status" value="1"/>
</dbReference>
<evidence type="ECO:0000313" key="2">
    <source>
        <dbReference type="EMBL" id="KRN04984.1"/>
    </source>
</evidence>
<dbReference type="EMBL" id="AYZL01000001">
    <property type="protein sequence ID" value="KRN04984.1"/>
    <property type="molecule type" value="Genomic_DNA"/>
</dbReference>
<dbReference type="PANTHER" id="PTHR12526">
    <property type="entry name" value="GLYCOSYLTRANSFERASE"/>
    <property type="match status" value="1"/>
</dbReference>
<feature type="domain" description="Glycosyl transferase family 1" evidence="1">
    <location>
        <begin position="247"/>
        <end position="415"/>
    </location>
</feature>